<protein>
    <recommendedName>
        <fullName evidence="8">Cutinase</fullName>
        <ecNumber evidence="8">3.1.1.-</ecNumber>
    </recommendedName>
</protein>
<dbReference type="Proteomes" id="UP001154266">
    <property type="component" value="Unassembled WGS sequence"/>
</dbReference>
<accession>A0ABT6GJI3</accession>
<dbReference type="EMBL" id="JAKZMO010000001">
    <property type="protein sequence ID" value="MDG5481532.1"/>
    <property type="molecule type" value="Genomic_DNA"/>
</dbReference>
<dbReference type="InterPro" id="IPR043580">
    <property type="entry name" value="CUTINASE_1"/>
</dbReference>
<dbReference type="Gene3D" id="3.40.50.1820">
    <property type="entry name" value="alpha/beta hydrolase"/>
    <property type="match status" value="1"/>
</dbReference>
<evidence type="ECO:0000256" key="5">
    <source>
        <dbReference type="ARBA" id="ARBA00022729"/>
    </source>
</evidence>
<keyword evidence="7" id="KW-1015">Disulfide bond</keyword>
<keyword evidence="10" id="KW-1185">Reference proteome</keyword>
<organism evidence="9 10">
    <name type="scientific">Mycolicibacterium gadium</name>
    <name type="common">Mycobacterium gadium</name>
    <dbReference type="NCBI Taxonomy" id="1794"/>
    <lineage>
        <taxon>Bacteria</taxon>
        <taxon>Bacillati</taxon>
        <taxon>Actinomycetota</taxon>
        <taxon>Actinomycetes</taxon>
        <taxon>Mycobacteriales</taxon>
        <taxon>Mycobacteriaceae</taxon>
        <taxon>Mycolicibacterium</taxon>
    </lineage>
</organism>
<comment type="caution">
    <text evidence="9">The sequence shown here is derived from an EMBL/GenBank/DDBJ whole genome shotgun (WGS) entry which is preliminary data.</text>
</comment>
<proteinExistence type="inferred from homology"/>
<dbReference type="EC" id="3.1.1.-" evidence="8"/>
<evidence type="ECO:0000256" key="3">
    <source>
        <dbReference type="ARBA" id="ARBA00022487"/>
    </source>
</evidence>
<dbReference type="PANTHER" id="PTHR33630">
    <property type="entry name" value="CUTINASE RV1984C-RELATED-RELATED"/>
    <property type="match status" value="1"/>
</dbReference>
<evidence type="ECO:0000256" key="8">
    <source>
        <dbReference type="RuleBase" id="RU361263"/>
    </source>
</evidence>
<dbReference type="InterPro" id="IPR029058">
    <property type="entry name" value="AB_hydrolase_fold"/>
</dbReference>
<evidence type="ECO:0000256" key="1">
    <source>
        <dbReference type="ARBA" id="ARBA00004613"/>
    </source>
</evidence>
<evidence type="ECO:0000256" key="7">
    <source>
        <dbReference type="ARBA" id="ARBA00023157"/>
    </source>
</evidence>
<dbReference type="PROSITE" id="PS00155">
    <property type="entry name" value="CUTINASE_1"/>
    <property type="match status" value="1"/>
</dbReference>
<gene>
    <name evidence="9" type="ORF">MNO81_01810</name>
</gene>
<comment type="function">
    <text evidence="8">Catalyzes the hydrolysis of complex carboxylic polyesters found in the cell wall of plants. Degrades cutin, a macromolecule that forms the structure of the plant cuticle.</text>
</comment>
<evidence type="ECO:0000256" key="2">
    <source>
        <dbReference type="ARBA" id="ARBA00007534"/>
    </source>
</evidence>
<dbReference type="Pfam" id="PF01083">
    <property type="entry name" value="Cutinase"/>
    <property type="match status" value="1"/>
</dbReference>
<reference evidence="9" key="1">
    <citation type="journal article" date="2023" name="Environ. Microbiol.">
        <title>The 2-methylpropene degradation pathway in Mycobacteriaceae family strains.</title>
        <authorList>
            <person name="Helbich S."/>
            <person name="Barrantes I."/>
            <person name="Dos Anjos Borges L.G."/>
            <person name="Pieper D.H."/>
            <person name="Vainshtein Y."/>
            <person name="Sohn K."/>
            <person name="Engesser K.H."/>
        </authorList>
    </citation>
    <scope>NUCLEOTIDE SEQUENCE</scope>
    <source>
        <strain evidence="9">IBE100</strain>
    </source>
</reference>
<evidence type="ECO:0000256" key="4">
    <source>
        <dbReference type="ARBA" id="ARBA00022525"/>
    </source>
</evidence>
<keyword evidence="3 8" id="KW-0719">Serine esterase</keyword>
<comment type="similarity">
    <text evidence="2 8">Belongs to the cutinase family.</text>
</comment>
<dbReference type="SMART" id="SM01110">
    <property type="entry name" value="Cutinase"/>
    <property type="match status" value="1"/>
</dbReference>
<keyword evidence="6 8" id="KW-0378">Hydrolase</keyword>
<dbReference type="SUPFAM" id="SSF53474">
    <property type="entry name" value="alpha/beta-Hydrolases"/>
    <property type="match status" value="1"/>
</dbReference>
<feature type="signal peptide" evidence="8">
    <location>
        <begin position="1"/>
        <end position="25"/>
    </location>
</feature>
<dbReference type="PANTHER" id="PTHR33630:SF9">
    <property type="entry name" value="CUTINASE 4"/>
    <property type="match status" value="1"/>
</dbReference>
<evidence type="ECO:0000313" key="10">
    <source>
        <dbReference type="Proteomes" id="UP001154266"/>
    </source>
</evidence>
<evidence type="ECO:0000256" key="6">
    <source>
        <dbReference type="ARBA" id="ARBA00022801"/>
    </source>
</evidence>
<dbReference type="RefSeq" id="WP_278219561.1">
    <property type="nucleotide sequence ID" value="NZ_JAKZMO010000001.1"/>
</dbReference>
<keyword evidence="5 8" id="KW-0732">Signal</keyword>
<name>A0ABT6GJI3_MYCGU</name>
<evidence type="ECO:0000313" key="9">
    <source>
        <dbReference type="EMBL" id="MDG5481532.1"/>
    </source>
</evidence>
<keyword evidence="4 8" id="KW-0964">Secreted</keyword>
<feature type="chain" id="PRO_5044962805" description="Cutinase" evidence="8">
    <location>
        <begin position="26"/>
        <end position="225"/>
    </location>
</feature>
<comment type="subcellular location">
    <subcellularLocation>
        <location evidence="1 8">Secreted</location>
    </subcellularLocation>
</comment>
<sequence length="225" mass="22608">MTFDRLRSALICTAAAIPTASVVLLAPALSPIPIGGAATASAQGCHDIEVVFARGTNEDAGLGVVGGTFVDQLRGKVGGRSVGAYAVNYPATFDFLKAAAGANDASAHIQNLINTCPNSRLVLGGYSQGAAVIDVISAVPVPGVGFDNPLPPNVPEHVAAIAVFGNPSAKLGLPLTASPVWGARSIDLCNPGDPICQTNGEDVAAHRAYAGGPTNQAADFVAGRL</sequence>
<dbReference type="InterPro" id="IPR000675">
    <property type="entry name" value="Cutinase/axe"/>
</dbReference>